<protein>
    <submittedName>
        <fullName evidence="1">Membrane protein</fullName>
    </submittedName>
</protein>
<dbReference type="EMBL" id="CM001403">
    <property type="protein sequence ID" value="EHQ30725.1"/>
    <property type="molecule type" value="Genomic_DNA"/>
</dbReference>
<dbReference type="InterPro" id="IPR019861">
    <property type="entry name" value="PorP/SprF_Bacteroidetes"/>
</dbReference>
<evidence type="ECO:0000313" key="1">
    <source>
        <dbReference type="EMBL" id="EHQ30725.1"/>
    </source>
</evidence>
<name>H1YDN6_9SPHI</name>
<accession>H1YDN6</accession>
<dbReference type="eggNOG" id="COG3064">
    <property type="taxonomic scope" value="Bacteria"/>
</dbReference>
<dbReference type="STRING" id="714943.Mucpa_6675"/>
<proteinExistence type="predicted"/>
<gene>
    <name evidence="1" type="ORF">Mucpa_6675</name>
</gene>
<sequence length="335" mass="36860">MKRIWFVLLLTVVGVNIKAQQLPQYTQYILNPLLINPAVSGIENYTDAKAGYRSQWTGLQGAPVTSYFTITAPLGRNFVDGDALQVPADGDNPIGRSFVRTYRAAEPHHGIGLTMLTDKAGPIRQTYINATYAYHIGLTSNLNLSAGLSGGFNNVNLNINEVILEYPLDAAVYNGNNSQYKLNVGAGVWAYSANYFAGLSVQQFLPQTLDFAKDSHYNQGKTVPHYYLTGGVKFFLSDDVSLLPSVMYKLIQPSQNTVDVNLKLAFRDHFWIGGSYRQDDAVAGMMGFTIDSFLSLGYSYDYTTSNLNTVSTGTHEIVVGIHLNNKGNSGSQRMF</sequence>
<dbReference type="Pfam" id="PF11751">
    <property type="entry name" value="PorP_SprF"/>
    <property type="match status" value="1"/>
</dbReference>
<evidence type="ECO:0000313" key="2">
    <source>
        <dbReference type="Proteomes" id="UP000002774"/>
    </source>
</evidence>
<dbReference type="AlphaFoldDB" id="H1YDN6"/>
<dbReference type="Proteomes" id="UP000002774">
    <property type="component" value="Chromosome"/>
</dbReference>
<dbReference type="RefSeq" id="WP_008512669.1">
    <property type="nucleotide sequence ID" value="NZ_CM001403.1"/>
</dbReference>
<keyword evidence="2" id="KW-1185">Reference proteome</keyword>
<dbReference type="NCBIfam" id="TIGR03519">
    <property type="entry name" value="T9SS_PorP_fam"/>
    <property type="match status" value="1"/>
</dbReference>
<dbReference type="OrthoDB" id="1493187at2"/>
<organism evidence="1 2">
    <name type="scientific">Mucilaginibacter paludis DSM 18603</name>
    <dbReference type="NCBI Taxonomy" id="714943"/>
    <lineage>
        <taxon>Bacteria</taxon>
        <taxon>Pseudomonadati</taxon>
        <taxon>Bacteroidota</taxon>
        <taxon>Sphingobacteriia</taxon>
        <taxon>Sphingobacteriales</taxon>
        <taxon>Sphingobacteriaceae</taxon>
        <taxon>Mucilaginibacter</taxon>
    </lineage>
</organism>
<reference evidence="1" key="1">
    <citation type="submission" date="2011-09" db="EMBL/GenBank/DDBJ databases">
        <title>The permanent draft genome of Mucilaginibacter paludis DSM 18603.</title>
        <authorList>
            <consortium name="US DOE Joint Genome Institute (JGI-PGF)"/>
            <person name="Lucas S."/>
            <person name="Han J."/>
            <person name="Lapidus A."/>
            <person name="Bruce D."/>
            <person name="Goodwin L."/>
            <person name="Pitluck S."/>
            <person name="Peters L."/>
            <person name="Kyrpides N."/>
            <person name="Mavromatis K."/>
            <person name="Ivanova N."/>
            <person name="Mikhailova N."/>
            <person name="Held B."/>
            <person name="Detter J.C."/>
            <person name="Tapia R."/>
            <person name="Han C."/>
            <person name="Land M."/>
            <person name="Hauser L."/>
            <person name="Markowitz V."/>
            <person name="Cheng J.-F."/>
            <person name="Hugenholtz P."/>
            <person name="Woyke T."/>
            <person name="Wu D."/>
            <person name="Tindall B."/>
            <person name="Brambilla E."/>
            <person name="Klenk H.-P."/>
            <person name="Eisen J.A."/>
        </authorList>
    </citation>
    <scope>NUCLEOTIDE SEQUENCE [LARGE SCALE GENOMIC DNA]</scope>
    <source>
        <strain evidence="1">DSM 18603</strain>
    </source>
</reference>
<dbReference type="HOGENOM" id="CLU_068235_0_0_10"/>